<protein>
    <submittedName>
        <fullName evidence="1">Uncharacterized protein</fullName>
    </submittedName>
</protein>
<comment type="caution">
    <text evidence="1">The sequence shown here is derived from an EMBL/GenBank/DDBJ whole genome shotgun (WGS) entry which is preliminary data.</text>
</comment>
<accession>A0ACC0YC62</accession>
<gene>
    <name evidence="1" type="ORF">Pint_14128</name>
</gene>
<evidence type="ECO:0000313" key="2">
    <source>
        <dbReference type="Proteomes" id="UP001163603"/>
    </source>
</evidence>
<keyword evidence="2" id="KW-1185">Reference proteome</keyword>
<name>A0ACC0YC62_9ROSI</name>
<evidence type="ECO:0000313" key="1">
    <source>
        <dbReference type="EMBL" id="KAJ0031633.1"/>
    </source>
</evidence>
<organism evidence="1 2">
    <name type="scientific">Pistacia integerrima</name>
    <dbReference type="NCBI Taxonomy" id="434235"/>
    <lineage>
        <taxon>Eukaryota</taxon>
        <taxon>Viridiplantae</taxon>
        <taxon>Streptophyta</taxon>
        <taxon>Embryophyta</taxon>
        <taxon>Tracheophyta</taxon>
        <taxon>Spermatophyta</taxon>
        <taxon>Magnoliopsida</taxon>
        <taxon>eudicotyledons</taxon>
        <taxon>Gunneridae</taxon>
        <taxon>Pentapetalae</taxon>
        <taxon>rosids</taxon>
        <taxon>malvids</taxon>
        <taxon>Sapindales</taxon>
        <taxon>Anacardiaceae</taxon>
        <taxon>Pistacia</taxon>
    </lineage>
</organism>
<sequence length="49" mass="5658">MSSWRSLTQSAVMVPDPELNKSYHANADQVLHCLIDFNPSYWGLRHLKT</sequence>
<proteinExistence type="predicted"/>
<dbReference type="EMBL" id="CM047743">
    <property type="protein sequence ID" value="KAJ0031633.1"/>
    <property type="molecule type" value="Genomic_DNA"/>
</dbReference>
<reference evidence="2" key="1">
    <citation type="journal article" date="2023" name="G3 (Bethesda)">
        <title>Genome assembly and association tests identify interacting loci associated with vigor, precocity, and sex in interspecific pistachio rootstocks.</title>
        <authorList>
            <person name="Palmer W."/>
            <person name="Jacygrad E."/>
            <person name="Sagayaradj S."/>
            <person name="Cavanaugh K."/>
            <person name="Han R."/>
            <person name="Bertier L."/>
            <person name="Beede B."/>
            <person name="Kafkas S."/>
            <person name="Golino D."/>
            <person name="Preece J."/>
            <person name="Michelmore R."/>
        </authorList>
    </citation>
    <scope>NUCLEOTIDE SEQUENCE [LARGE SCALE GENOMIC DNA]</scope>
</reference>
<dbReference type="Proteomes" id="UP001163603">
    <property type="component" value="Chromosome 8"/>
</dbReference>